<dbReference type="Gene3D" id="3.40.50.2000">
    <property type="entry name" value="Glycogen Phosphorylase B"/>
    <property type="match status" value="2"/>
</dbReference>
<dbReference type="PANTHER" id="PTHR45947">
    <property type="entry name" value="SULFOQUINOVOSYL TRANSFERASE SQD2"/>
    <property type="match status" value="1"/>
</dbReference>
<feature type="domain" description="Glycosyl transferase family 1" evidence="1">
    <location>
        <begin position="201"/>
        <end position="377"/>
    </location>
</feature>
<keyword evidence="4" id="KW-1185">Reference proteome</keyword>
<accession>A0A4Q1APC2</accession>
<dbReference type="RefSeq" id="WP_129086996.1">
    <property type="nucleotide sequence ID" value="NZ_CP053836.1"/>
</dbReference>
<dbReference type="EMBL" id="PDKK01000004">
    <property type="protein sequence ID" value="RXK06410.1"/>
    <property type="molecule type" value="Genomic_DNA"/>
</dbReference>
<dbReference type="GO" id="GO:0016757">
    <property type="term" value="F:glycosyltransferase activity"/>
    <property type="evidence" value="ECO:0007669"/>
    <property type="project" value="InterPro"/>
</dbReference>
<dbReference type="PANTHER" id="PTHR45947:SF3">
    <property type="entry name" value="SULFOQUINOVOSYL TRANSFERASE SQD2"/>
    <property type="match status" value="1"/>
</dbReference>
<dbReference type="InterPro" id="IPR050194">
    <property type="entry name" value="Glycosyltransferase_grp1"/>
</dbReference>
<dbReference type="InterPro" id="IPR028098">
    <property type="entry name" value="Glyco_trans_4-like_N"/>
</dbReference>
<dbReference type="SUPFAM" id="SSF53756">
    <property type="entry name" value="UDP-Glycosyltransferase/glycogen phosphorylase"/>
    <property type="match status" value="1"/>
</dbReference>
<evidence type="ECO:0000313" key="3">
    <source>
        <dbReference type="EMBL" id="RXK06410.1"/>
    </source>
</evidence>
<dbReference type="Pfam" id="PF00534">
    <property type="entry name" value="Glycos_transf_1"/>
    <property type="match status" value="1"/>
</dbReference>
<sequence length="401" mass="46109">MKTDIKKIALLTSTFFPSIGGVEVGIHNIALRLISKGLEPVVIAPYNSKNFKYLDKLPYEVYILPPKIFHLFSYLSECVAKAIYTFVYSYLQKKYNFDIWHITMGYPAGVSFVDYAKKYKIPYLVRCAGSDIQVSDRGDYGVRRNSKIDEFIKIKLIQMPCLISISNSVYEEYKKLNVSDESIVNITNGVSTNLFDEIQIDKEKIYTKYNIPKDFKLFLSVGRNHPKKNFKLLFQVAKGLRDRNFTKFIFVIVGDNSDDLYQYLTDDIKENILLLDSFGIDFEDGVPVIPHRDLISLYKASDLFVFPSYIETFGIVLIEAMAAGLPIVTTDVEGCRDLVSDGENGYLLDPESSVDFVYKIIHIMNDDNLYKKFAQNNILKAKEFDWDIIVDKYIETYKKLG</sequence>
<dbReference type="OrthoDB" id="9775208at2"/>
<feature type="domain" description="Glycosyltransferase subfamily 4-like N-terminal" evidence="2">
    <location>
        <begin position="19"/>
        <end position="193"/>
    </location>
</feature>
<evidence type="ECO:0000259" key="1">
    <source>
        <dbReference type="Pfam" id="PF00534"/>
    </source>
</evidence>
<dbReference type="CDD" id="cd03801">
    <property type="entry name" value="GT4_PimA-like"/>
    <property type="match status" value="1"/>
</dbReference>
<organism evidence="3 4">
    <name type="scientific">Halarcobacter ebronensis</name>
    <dbReference type="NCBI Taxonomy" id="1462615"/>
    <lineage>
        <taxon>Bacteria</taxon>
        <taxon>Pseudomonadati</taxon>
        <taxon>Campylobacterota</taxon>
        <taxon>Epsilonproteobacteria</taxon>
        <taxon>Campylobacterales</taxon>
        <taxon>Arcobacteraceae</taxon>
        <taxon>Halarcobacter</taxon>
    </lineage>
</organism>
<dbReference type="Proteomes" id="UP000289758">
    <property type="component" value="Unassembled WGS sequence"/>
</dbReference>
<evidence type="ECO:0008006" key="5">
    <source>
        <dbReference type="Google" id="ProtNLM"/>
    </source>
</evidence>
<proteinExistence type="predicted"/>
<dbReference type="AlphaFoldDB" id="A0A4Q1APC2"/>
<protein>
    <recommendedName>
        <fullName evidence="5">Glycosyl transferase family 1</fullName>
    </recommendedName>
</protein>
<name>A0A4Q1APC2_9BACT</name>
<gene>
    <name evidence="3" type="ORF">CRV07_06880</name>
</gene>
<reference evidence="3 4" key="1">
    <citation type="submission" date="2017-10" db="EMBL/GenBank/DDBJ databases">
        <title>Genomics of the genus Arcobacter.</title>
        <authorList>
            <person name="Perez-Cataluna A."/>
            <person name="Figueras M.J."/>
        </authorList>
    </citation>
    <scope>NUCLEOTIDE SEQUENCE [LARGE SCALE GENOMIC DNA]</scope>
    <source>
        <strain evidence="3 4">CECT 8441</strain>
    </source>
</reference>
<evidence type="ECO:0000259" key="2">
    <source>
        <dbReference type="Pfam" id="PF13439"/>
    </source>
</evidence>
<dbReference type="InterPro" id="IPR001296">
    <property type="entry name" value="Glyco_trans_1"/>
</dbReference>
<evidence type="ECO:0000313" key="4">
    <source>
        <dbReference type="Proteomes" id="UP000289758"/>
    </source>
</evidence>
<comment type="caution">
    <text evidence="3">The sequence shown here is derived from an EMBL/GenBank/DDBJ whole genome shotgun (WGS) entry which is preliminary data.</text>
</comment>
<dbReference type="Pfam" id="PF13439">
    <property type="entry name" value="Glyco_transf_4"/>
    <property type="match status" value="1"/>
</dbReference>